<evidence type="ECO:0000256" key="6">
    <source>
        <dbReference type="ARBA" id="ARBA00022989"/>
    </source>
</evidence>
<evidence type="ECO:0000256" key="2">
    <source>
        <dbReference type="ARBA" id="ARBA00006024"/>
    </source>
</evidence>
<dbReference type="InterPro" id="IPR036412">
    <property type="entry name" value="HAD-like_sf"/>
</dbReference>
<keyword evidence="4 8" id="KW-0479">Metal-binding</keyword>
<dbReference type="InterPro" id="IPR001757">
    <property type="entry name" value="P_typ_ATPase"/>
</dbReference>
<organism evidence="11 12">
    <name type="scientific">Pseudonocardia acidicola</name>
    <dbReference type="NCBI Taxonomy" id="2724939"/>
    <lineage>
        <taxon>Bacteria</taxon>
        <taxon>Bacillati</taxon>
        <taxon>Actinomycetota</taxon>
        <taxon>Actinomycetes</taxon>
        <taxon>Pseudonocardiales</taxon>
        <taxon>Pseudonocardiaceae</taxon>
        <taxon>Pseudonocardia</taxon>
    </lineage>
</organism>
<keyword evidence="5" id="KW-1278">Translocase</keyword>
<keyword evidence="6 8" id="KW-1133">Transmembrane helix</keyword>
<dbReference type="InterPro" id="IPR023298">
    <property type="entry name" value="ATPase_P-typ_TM_dom_sf"/>
</dbReference>
<dbReference type="InterPro" id="IPR044492">
    <property type="entry name" value="P_typ_ATPase_HD_dom"/>
</dbReference>
<feature type="domain" description="Hemerythrin-like" evidence="10">
    <location>
        <begin position="638"/>
        <end position="769"/>
    </location>
</feature>
<accession>A0ABX1SL13</accession>
<dbReference type="PROSITE" id="PS00154">
    <property type="entry name" value="ATPASE_E1_E2"/>
    <property type="match status" value="1"/>
</dbReference>
<dbReference type="NCBIfam" id="TIGR01494">
    <property type="entry name" value="ATPase_P-type"/>
    <property type="match status" value="2"/>
</dbReference>
<name>A0ABX1SL13_9PSEU</name>
<dbReference type="SFLD" id="SFLDS00003">
    <property type="entry name" value="Haloacid_Dehalogenase"/>
    <property type="match status" value="1"/>
</dbReference>
<comment type="similarity">
    <text evidence="2 8">Belongs to the cation transport ATPase (P-type) (TC 3.A.3) family. Type IB subfamily.</text>
</comment>
<evidence type="ECO:0000313" key="11">
    <source>
        <dbReference type="EMBL" id="NMI01731.1"/>
    </source>
</evidence>
<keyword evidence="8" id="KW-0547">Nucleotide-binding</keyword>
<gene>
    <name evidence="11" type="ORF">HF526_31220</name>
</gene>
<dbReference type="InterPro" id="IPR051014">
    <property type="entry name" value="Cation_Transport_ATPase_IB"/>
</dbReference>
<dbReference type="Gene3D" id="1.20.120.520">
    <property type="entry name" value="nmb1532 protein domain like"/>
    <property type="match status" value="1"/>
</dbReference>
<dbReference type="InterPro" id="IPR027256">
    <property type="entry name" value="P-typ_ATPase_IB"/>
</dbReference>
<feature type="transmembrane region" description="Helical" evidence="8">
    <location>
        <begin position="76"/>
        <end position="102"/>
    </location>
</feature>
<evidence type="ECO:0000256" key="4">
    <source>
        <dbReference type="ARBA" id="ARBA00022723"/>
    </source>
</evidence>
<dbReference type="Gene3D" id="2.70.150.10">
    <property type="entry name" value="Calcium-transporting ATPase, cytoplasmic transduction domain A"/>
    <property type="match status" value="1"/>
</dbReference>
<dbReference type="Pfam" id="PF01814">
    <property type="entry name" value="Hemerythrin"/>
    <property type="match status" value="1"/>
</dbReference>
<dbReference type="SUPFAM" id="SSF81653">
    <property type="entry name" value="Calcium ATPase, transduction domain A"/>
    <property type="match status" value="1"/>
</dbReference>
<dbReference type="PANTHER" id="PTHR48085:SF5">
    <property type="entry name" value="CADMIUM_ZINC-TRANSPORTING ATPASE HMA4-RELATED"/>
    <property type="match status" value="1"/>
</dbReference>
<dbReference type="InterPro" id="IPR008250">
    <property type="entry name" value="ATPase_P-typ_transduc_dom_A_sf"/>
</dbReference>
<evidence type="ECO:0000256" key="8">
    <source>
        <dbReference type="RuleBase" id="RU362081"/>
    </source>
</evidence>
<evidence type="ECO:0000256" key="5">
    <source>
        <dbReference type="ARBA" id="ARBA00022967"/>
    </source>
</evidence>
<keyword evidence="3 8" id="KW-0812">Transmembrane</keyword>
<dbReference type="NCBIfam" id="TIGR01525">
    <property type="entry name" value="ATPase-IB_hvy"/>
    <property type="match status" value="1"/>
</dbReference>
<dbReference type="Pfam" id="PF00702">
    <property type="entry name" value="Hydrolase"/>
    <property type="match status" value="1"/>
</dbReference>
<dbReference type="Gene3D" id="3.40.50.1000">
    <property type="entry name" value="HAD superfamily/HAD-like"/>
    <property type="match status" value="1"/>
</dbReference>
<dbReference type="InterPro" id="IPR012312">
    <property type="entry name" value="Hemerythrin-like"/>
</dbReference>
<dbReference type="Gene3D" id="3.40.1110.10">
    <property type="entry name" value="Calcium-transporting ATPase, cytoplasmic domain N"/>
    <property type="match status" value="1"/>
</dbReference>
<dbReference type="PANTHER" id="PTHR48085">
    <property type="entry name" value="CADMIUM/ZINC-TRANSPORTING ATPASE HMA2-RELATED"/>
    <property type="match status" value="1"/>
</dbReference>
<dbReference type="InterPro" id="IPR018303">
    <property type="entry name" value="ATPase_P-typ_P_site"/>
</dbReference>
<dbReference type="Proteomes" id="UP000820669">
    <property type="component" value="Unassembled WGS sequence"/>
</dbReference>
<feature type="transmembrane region" description="Helical" evidence="8">
    <location>
        <begin position="20"/>
        <end position="39"/>
    </location>
</feature>
<keyword evidence="8" id="KW-0067">ATP-binding</keyword>
<dbReference type="SUPFAM" id="SSF56784">
    <property type="entry name" value="HAD-like"/>
    <property type="match status" value="1"/>
</dbReference>
<comment type="caution">
    <text evidence="11">The sequence shown here is derived from an EMBL/GenBank/DDBJ whole genome shotgun (WGS) entry which is preliminary data.</text>
</comment>
<evidence type="ECO:0000259" key="10">
    <source>
        <dbReference type="Pfam" id="PF01814"/>
    </source>
</evidence>
<feature type="domain" description="P-type ATPase A" evidence="9">
    <location>
        <begin position="128"/>
        <end position="224"/>
    </location>
</feature>
<evidence type="ECO:0000313" key="12">
    <source>
        <dbReference type="Proteomes" id="UP000820669"/>
    </source>
</evidence>
<dbReference type="CDD" id="cd12108">
    <property type="entry name" value="Hr-like"/>
    <property type="match status" value="1"/>
</dbReference>
<feature type="transmembrane region" description="Helical" evidence="8">
    <location>
        <begin position="46"/>
        <end position="64"/>
    </location>
</feature>
<evidence type="ECO:0000256" key="7">
    <source>
        <dbReference type="ARBA" id="ARBA00023136"/>
    </source>
</evidence>
<dbReference type="SUPFAM" id="SSF81665">
    <property type="entry name" value="Calcium ATPase, transmembrane domain M"/>
    <property type="match status" value="1"/>
</dbReference>
<dbReference type="SFLD" id="SFLDG00002">
    <property type="entry name" value="C1.7:_P-type_atpase_like"/>
    <property type="match status" value="1"/>
</dbReference>
<evidence type="ECO:0000256" key="3">
    <source>
        <dbReference type="ARBA" id="ARBA00022692"/>
    </source>
</evidence>
<dbReference type="SFLD" id="SFLDF00027">
    <property type="entry name" value="p-type_atpase"/>
    <property type="match status" value="1"/>
</dbReference>
<keyword evidence="12" id="KW-1185">Reference proteome</keyword>
<feature type="transmembrane region" description="Helical" evidence="8">
    <location>
        <begin position="266"/>
        <end position="286"/>
    </location>
</feature>
<protein>
    <submittedName>
        <fullName evidence="11">Heavy metal translocating P-type ATPase</fullName>
    </submittedName>
</protein>
<proteinExistence type="inferred from homology"/>
<dbReference type="EMBL" id="JAAXLA010000097">
    <property type="protein sequence ID" value="NMI01731.1"/>
    <property type="molecule type" value="Genomic_DNA"/>
</dbReference>
<dbReference type="InterPro" id="IPR059000">
    <property type="entry name" value="ATPase_P-type_domA"/>
</dbReference>
<comment type="subcellular location">
    <subcellularLocation>
        <location evidence="1">Cell membrane</location>
        <topology evidence="1">Multi-pass membrane protein</topology>
    </subcellularLocation>
</comment>
<feature type="transmembrane region" description="Helical" evidence="8">
    <location>
        <begin position="241"/>
        <end position="260"/>
    </location>
</feature>
<sequence length="780" mass="80327">MARHAAGTSVTAPRWCAEGPLLAICVLGLAAGTAAHLFGAATAGDAIWATTTVIAAAPATWWVWTSLRRRQPGVDVIAVLALVGTLLVHEYLAGAVIAVMLASGRTLEARASARAARDLRVLLARAPLVAHRYADGTLTTPPLDEVVPGDLLVVEPGEVVPVDGRVDSGTALLDESMLTGEPLPVERPEGDAVRSGAVNAGDPFDLRVTTTAAEGTYAGIVRLVREAQAQTAPFVRLADRYAAVFLPVALTIAAVAWVASGDPVRAVAVLVVATPCPLILAAPVAIMSGLSRAARRGVIVKGGAALEQLAHGKVLLFDKTGTLTEGRAAVSDVLTAPDVPADEVLRLAASLDQVSPHVLATAVVGAAHDRGLRLTLPHGTGEVPGLGVHGRVDGREVRIGKAAWVAPDAAPAWLRAARRRAALDASPLVFVGIDGRPAGAILLDDPIRADAAGVIRRLRAAGITRTVMVTGDRAGVAETVAATLGVDEVLAERSPSGKVDAVRAAAATGPTIMVGDGVNDAPALAAASVGVAVGARGSTASSEAADVVLTVDRLDRLADAIEIAQRSRSIALQSVWAGMGLSLAAMIVAAFGGLPPAAGALLQEGIDVAVILNALRALTPGRSRARHLAGADAALAQRFADDHRRLRPQLEDIRAAAAGLVVDPAGHVAAVRAVHHMLIAELLPHEAAEHAELYPVLARTLGGDDPVGPMNRGHVEICHLTRRLGRLLDELPADGPDPQDVEDLQQTLYGLHALLRLHFAQEEESFFTLAEDAPAGAGLP</sequence>
<dbReference type="InterPro" id="IPR023299">
    <property type="entry name" value="ATPase_P-typ_cyto_dom_N"/>
</dbReference>
<dbReference type="SUPFAM" id="SSF81660">
    <property type="entry name" value="Metal cation-transporting ATPase, ATP-binding domain N"/>
    <property type="match status" value="1"/>
</dbReference>
<reference evidence="11 12" key="1">
    <citation type="submission" date="2020-04" db="EMBL/GenBank/DDBJ databases">
        <authorList>
            <person name="Klaysubun C."/>
            <person name="Duangmal K."/>
            <person name="Lipun K."/>
        </authorList>
    </citation>
    <scope>NUCLEOTIDE SEQUENCE [LARGE SCALE GENOMIC DNA]</scope>
    <source>
        <strain evidence="11 12">K10HN5</strain>
    </source>
</reference>
<keyword evidence="7 8" id="KW-0472">Membrane</keyword>
<evidence type="ECO:0000256" key="1">
    <source>
        <dbReference type="ARBA" id="ARBA00004651"/>
    </source>
</evidence>
<dbReference type="PRINTS" id="PR00119">
    <property type="entry name" value="CATATPASE"/>
</dbReference>
<evidence type="ECO:0000259" key="9">
    <source>
        <dbReference type="Pfam" id="PF00122"/>
    </source>
</evidence>
<dbReference type="Pfam" id="PF00122">
    <property type="entry name" value="E1-E2_ATPase"/>
    <property type="match status" value="1"/>
</dbReference>
<dbReference type="InterPro" id="IPR023214">
    <property type="entry name" value="HAD_sf"/>
</dbReference>
<keyword evidence="8" id="KW-1003">Cell membrane</keyword>